<dbReference type="EMBL" id="PPPD01000001">
    <property type="protein sequence ID" value="PNY82963.1"/>
    <property type="molecule type" value="Genomic_DNA"/>
</dbReference>
<sequence>MTTPHPETLPDLLWTEFGSALQMLESAITACPADVWGSEAGFQEFWYIAYHTLFFTDFYGSESTHDFKPPPPFTLSELDPQGVFPERVYTKEELLDYLAFVMDKNRALIRRLTPEKAAQRFENEFQNFSLLHLVLFTTRHVQHHAAQLHLLLRQRVDATPGWVKTPRWALEG</sequence>
<dbReference type="Gene3D" id="1.20.120.450">
    <property type="entry name" value="dinb family like domain"/>
    <property type="match status" value="1"/>
</dbReference>
<dbReference type="AlphaFoldDB" id="A0A2K3V2E7"/>
<proteinExistence type="predicted"/>
<reference evidence="2 3" key="1">
    <citation type="submission" date="2018-01" db="EMBL/GenBank/DDBJ databases">
        <title>Deinococcus koreensis sp. nov., a radiation-resistant bacterium isolated from river water.</title>
        <authorList>
            <person name="Choi A."/>
        </authorList>
    </citation>
    <scope>NUCLEOTIDE SEQUENCE [LARGE SCALE GENOMIC DNA]</scope>
    <source>
        <strain evidence="2 3">SJW1-2</strain>
    </source>
</reference>
<feature type="domain" description="DinB-like" evidence="1">
    <location>
        <begin position="20"/>
        <end position="148"/>
    </location>
</feature>
<dbReference type="InterPro" id="IPR034660">
    <property type="entry name" value="DinB/YfiT-like"/>
</dbReference>
<evidence type="ECO:0000313" key="3">
    <source>
        <dbReference type="Proteomes" id="UP000236379"/>
    </source>
</evidence>
<dbReference type="Pfam" id="PF12867">
    <property type="entry name" value="DinB_2"/>
    <property type="match status" value="1"/>
</dbReference>
<name>A0A2K3V2E7_9DEIO</name>
<accession>A0A2K3V2E7</accession>
<organism evidence="2 3">
    <name type="scientific">Deinococcus koreensis</name>
    <dbReference type="NCBI Taxonomy" id="2054903"/>
    <lineage>
        <taxon>Bacteria</taxon>
        <taxon>Thermotogati</taxon>
        <taxon>Deinococcota</taxon>
        <taxon>Deinococci</taxon>
        <taxon>Deinococcales</taxon>
        <taxon>Deinococcaceae</taxon>
        <taxon>Deinococcus</taxon>
    </lineage>
</organism>
<dbReference type="RefSeq" id="WP_103313394.1">
    <property type="nucleotide sequence ID" value="NZ_PPPD01000001.1"/>
</dbReference>
<dbReference type="InterPro" id="IPR024775">
    <property type="entry name" value="DinB-like"/>
</dbReference>
<comment type="caution">
    <text evidence="2">The sequence shown here is derived from an EMBL/GenBank/DDBJ whole genome shotgun (WGS) entry which is preliminary data.</text>
</comment>
<keyword evidence="3" id="KW-1185">Reference proteome</keyword>
<dbReference type="Proteomes" id="UP000236379">
    <property type="component" value="Unassembled WGS sequence"/>
</dbReference>
<evidence type="ECO:0000313" key="2">
    <source>
        <dbReference type="EMBL" id="PNY82963.1"/>
    </source>
</evidence>
<protein>
    <recommendedName>
        <fullName evidence="1">DinB-like domain-containing protein</fullName>
    </recommendedName>
</protein>
<gene>
    <name evidence="2" type="ORF">CVO96_09200</name>
</gene>
<dbReference type="SUPFAM" id="SSF109854">
    <property type="entry name" value="DinB/YfiT-like putative metalloenzymes"/>
    <property type="match status" value="1"/>
</dbReference>
<dbReference type="OrthoDB" id="9799598at2"/>
<evidence type="ECO:0000259" key="1">
    <source>
        <dbReference type="Pfam" id="PF12867"/>
    </source>
</evidence>